<reference evidence="1" key="2">
    <citation type="submission" date="2022-01" db="EMBL/GenBank/DDBJ databases">
        <authorList>
            <person name="Yamashiro T."/>
            <person name="Shiraishi A."/>
            <person name="Satake H."/>
            <person name="Nakayama K."/>
        </authorList>
    </citation>
    <scope>NUCLEOTIDE SEQUENCE</scope>
</reference>
<evidence type="ECO:0000313" key="1">
    <source>
        <dbReference type="EMBL" id="GJS89958.1"/>
    </source>
</evidence>
<comment type="caution">
    <text evidence="1">The sequence shown here is derived from an EMBL/GenBank/DDBJ whole genome shotgun (WGS) entry which is preliminary data.</text>
</comment>
<keyword evidence="2" id="KW-1185">Reference proteome</keyword>
<evidence type="ECO:0000313" key="2">
    <source>
        <dbReference type="Proteomes" id="UP001151760"/>
    </source>
</evidence>
<sequence length="236" mass="26404">MSILLHPDRGQYNIRLSPGPLCLPSVQLGRGPSVMVRPRPKSLPYPLCVIKSSQSSIVTVYSVVLRAVNIARLCSFSTARLPSSVTVNFSANNDHFFWVDAFAFPFVVLWHNNKTLRKDPHPTPDEFDVNACDYLADNRAPFRKLLEPFLCFVGISRYYDLDENYYPTFWANDDEEMHLFAFINHADPTKENANVQGAGNNNVNEEGGDVALVDQTEQSDHVVQIGGIDIAADDEA</sequence>
<name>A0ABQ4ZM64_9ASTR</name>
<accession>A0ABQ4ZM64</accession>
<proteinExistence type="predicted"/>
<dbReference type="Proteomes" id="UP001151760">
    <property type="component" value="Unassembled WGS sequence"/>
</dbReference>
<dbReference type="EMBL" id="BQNB010011391">
    <property type="protein sequence ID" value="GJS89958.1"/>
    <property type="molecule type" value="Genomic_DNA"/>
</dbReference>
<reference evidence="1" key="1">
    <citation type="journal article" date="2022" name="Int. J. Mol. Sci.">
        <title>Draft Genome of Tanacetum Coccineum: Genomic Comparison of Closely Related Tanacetum-Family Plants.</title>
        <authorList>
            <person name="Yamashiro T."/>
            <person name="Shiraishi A."/>
            <person name="Nakayama K."/>
            <person name="Satake H."/>
        </authorList>
    </citation>
    <scope>NUCLEOTIDE SEQUENCE</scope>
</reference>
<organism evidence="1 2">
    <name type="scientific">Tanacetum coccineum</name>
    <dbReference type="NCBI Taxonomy" id="301880"/>
    <lineage>
        <taxon>Eukaryota</taxon>
        <taxon>Viridiplantae</taxon>
        <taxon>Streptophyta</taxon>
        <taxon>Embryophyta</taxon>
        <taxon>Tracheophyta</taxon>
        <taxon>Spermatophyta</taxon>
        <taxon>Magnoliopsida</taxon>
        <taxon>eudicotyledons</taxon>
        <taxon>Gunneridae</taxon>
        <taxon>Pentapetalae</taxon>
        <taxon>asterids</taxon>
        <taxon>campanulids</taxon>
        <taxon>Asterales</taxon>
        <taxon>Asteraceae</taxon>
        <taxon>Asteroideae</taxon>
        <taxon>Anthemideae</taxon>
        <taxon>Anthemidinae</taxon>
        <taxon>Tanacetum</taxon>
    </lineage>
</organism>
<gene>
    <name evidence="1" type="ORF">Tco_0772594</name>
</gene>
<protein>
    <submittedName>
        <fullName evidence="1">Uncharacterized protein</fullName>
    </submittedName>
</protein>